<name>A0A2S4UJN7_9BASI</name>
<comment type="caution">
    <text evidence="2">The sequence shown here is derived from an EMBL/GenBank/DDBJ whole genome shotgun (WGS) entry which is preliminary data.</text>
</comment>
<reference evidence="2 3" key="1">
    <citation type="submission" date="2017-12" db="EMBL/GenBank/DDBJ databases">
        <title>Gene loss provides genomic basis for host adaptation in cereal stripe rust fungi.</title>
        <authorList>
            <person name="Xia C."/>
        </authorList>
    </citation>
    <scope>NUCLEOTIDE SEQUENCE [LARGE SCALE GENOMIC DNA]</scope>
    <source>
        <strain evidence="2 3">93TX-2</strain>
    </source>
</reference>
<sequence>MMVLLKLRGVLKALNSPALNVIPLADDVNAELNLLSISKIDSVTHNNMSWQTIEAQQKLPGGQSKINSLWMNHQMELKFVIKFLCVKFREDTLEVFVTDMRLVKIGIDLPQDILAYLILFKLPDTLQLLKQQIMHFDKSLTVQLVCNHLTQFSNKNKADVREHSSSTQAALVSTRNQKSNQPNDQKGGQGSSGAER</sequence>
<dbReference type="Proteomes" id="UP000238274">
    <property type="component" value="Unassembled WGS sequence"/>
</dbReference>
<dbReference type="EMBL" id="PKSM01000330">
    <property type="protein sequence ID" value="POV97532.1"/>
    <property type="molecule type" value="Genomic_DNA"/>
</dbReference>
<reference evidence="3" key="3">
    <citation type="journal article" date="2018" name="Mol. Plant Microbe Interact.">
        <title>Genome sequence resources for the wheat stripe rust pathogen (Puccinia striiformis f. sp. tritici) and the barley stripe rust pathogen (Puccinia striiformis f. sp. hordei).</title>
        <authorList>
            <person name="Xia C."/>
            <person name="Wang M."/>
            <person name="Yin C."/>
            <person name="Cornejo O.E."/>
            <person name="Hulbert S.H."/>
            <person name="Chen X."/>
        </authorList>
    </citation>
    <scope>NUCLEOTIDE SEQUENCE [LARGE SCALE GENOMIC DNA]</scope>
    <source>
        <strain evidence="3">93TX-2</strain>
    </source>
</reference>
<reference evidence="3" key="2">
    <citation type="journal article" date="2018" name="BMC Genomics">
        <title>Genomic insights into host adaptation between the wheat stripe rust pathogen (Puccinia striiformis f. sp. tritici) and the barley stripe rust pathogen (Puccinia striiformis f. sp. hordei).</title>
        <authorList>
            <person name="Xia C."/>
            <person name="Wang M."/>
            <person name="Yin C."/>
            <person name="Cornejo O.E."/>
            <person name="Hulbert S.H."/>
            <person name="Chen X."/>
        </authorList>
    </citation>
    <scope>NUCLEOTIDE SEQUENCE [LARGE SCALE GENOMIC DNA]</scope>
    <source>
        <strain evidence="3">93TX-2</strain>
    </source>
</reference>
<accession>A0A2S4UJN7</accession>
<dbReference type="VEuPathDB" id="FungiDB:PSHT_14529"/>
<proteinExistence type="predicted"/>
<organism evidence="2 3">
    <name type="scientific">Puccinia striiformis</name>
    <dbReference type="NCBI Taxonomy" id="27350"/>
    <lineage>
        <taxon>Eukaryota</taxon>
        <taxon>Fungi</taxon>
        <taxon>Dikarya</taxon>
        <taxon>Basidiomycota</taxon>
        <taxon>Pucciniomycotina</taxon>
        <taxon>Pucciniomycetes</taxon>
        <taxon>Pucciniales</taxon>
        <taxon>Pucciniaceae</taxon>
        <taxon>Puccinia</taxon>
    </lineage>
</organism>
<protein>
    <submittedName>
        <fullName evidence="2">Uncharacterized protein</fullName>
    </submittedName>
</protein>
<dbReference type="OrthoDB" id="10507339at2759"/>
<feature type="compositionally biased region" description="Gly residues" evidence="1">
    <location>
        <begin position="187"/>
        <end position="196"/>
    </location>
</feature>
<feature type="region of interest" description="Disordered" evidence="1">
    <location>
        <begin position="157"/>
        <end position="196"/>
    </location>
</feature>
<feature type="compositionally biased region" description="Polar residues" evidence="1">
    <location>
        <begin position="165"/>
        <end position="186"/>
    </location>
</feature>
<evidence type="ECO:0000256" key="1">
    <source>
        <dbReference type="SAM" id="MobiDB-lite"/>
    </source>
</evidence>
<gene>
    <name evidence="2" type="ORF">PSHT_14529</name>
</gene>
<dbReference type="VEuPathDB" id="FungiDB:PSTT_08485"/>
<evidence type="ECO:0000313" key="2">
    <source>
        <dbReference type="EMBL" id="POV97532.1"/>
    </source>
</evidence>
<dbReference type="AlphaFoldDB" id="A0A2S4UJN7"/>
<evidence type="ECO:0000313" key="3">
    <source>
        <dbReference type="Proteomes" id="UP000238274"/>
    </source>
</evidence>
<keyword evidence="3" id="KW-1185">Reference proteome</keyword>